<sequence length="93" mass="10963">MRSQSQWVDLARRWYSTAATTTEVGYDHIQRPLEGQEVMKPSPKGIWTVAKSNNYLHKPRSQARLIQAHLIDFKHPKARWCTNKLYKKPPELF</sequence>
<dbReference type="Proteomes" id="UP000765509">
    <property type="component" value="Unassembled WGS sequence"/>
</dbReference>
<evidence type="ECO:0000313" key="2">
    <source>
        <dbReference type="Proteomes" id="UP000765509"/>
    </source>
</evidence>
<keyword evidence="2" id="KW-1185">Reference proteome</keyword>
<dbReference type="EMBL" id="AVOT02046656">
    <property type="protein sequence ID" value="MBW0541975.1"/>
    <property type="molecule type" value="Genomic_DNA"/>
</dbReference>
<name>A0A9Q3IK48_9BASI</name>
<evidence type="ECO:0000313" key="1">
    <source>
        <dbReference type="EMBL" id="MBW0541975.1"/>
    </source>
</evidence>
<protein>
    <submittedName>
        <fullName evidence="1">Uncharacterized protein</fullName>
    </submittedName>
</protein>
<proteinExistence type="predicted"/>
<organism evidence="1 2">
    <name type="scientific">Austropuccinia psidii MF-1</name>
    <dbReference type="NCBI Taxonomy" id="1389203"/>
    <lineage>
        <taxon>Eukaryota</taxon>
        <taxon>Fungi</taxon>
        <taxon>Dikarya</taxon>
        <taxon>Basidiomycota</taxon>
        <taxon>Pucciniomycotina</taxon>
        <taxon>Pucciniomycetes</taxon>
        <taxon>Pucciniales</taxon>
        <taxon>Sphaerophragmiaceae</taxon>
        <taxon>Austropuccinia</taxon>
    </lineage>
</organism>
<gene>
    <name evidence="1" type="ORF">O181_081690</name>
</gene>
<dbReference type="AlphaFoldDB" id="A0A9Q3IK48"/>
<accession>A0A9Q3IK48</accession>
<reference evidence="1" key="1">
    <citation type="submission" date="2021-03" db="EMBL/GenBank/DDBJ databases">
        <title>Draft genome sequence of rust myrtle Austropuccinia psidii MF-1, a brazilian biotype.</title>
        <authorList>
            <person name="Quecine M.C."/>
            <person name="Pachon D.M.R."/>
            <person name="Bonatelli M.L."/>
            <person name="Correr F.H."/>
            <person name="Franceschini L.M."/>
            <person name="Leite T.F."/>
            <person name="Margarido G.R.A."/>
            <person name="Almeida C.A."/>
            <person name="Ferrarezi J.A."/>
            <person name="Labate C.A."/>
        </authorList>
    </citation>
    <scope>NUCLEOTIDE SEQUENCE</scope>
    <source>
        <strain evidence="1">MF-1</strain>
    </source>
</reference>
<comment type="caution">
    <text evidence="1">The sequence shown here is derived from an EMBL/GenBank/DDBJ whole genome shotgun (WGS) entry which is preliminary data.</text>
</comment>